<gene>
    <name evidence="1" type="ORF">Ga0074812_106344</name>
</gene>
<protein>
    <recommendedName>
        <fullName evidence="3">Spore-associated protein A</fullName>
    </recommendedName>
</protein>
<accession>A0A0S4QLI2</accession>
<reference evidence="2" key="1">
    <citation type="submission" date="2015-11" db="EMBL/GenBank/DDBJ databases">
        <authorList>
            <person name="Varghese N."/>
        </authorList>
    </citation>
    <scope>NUCLEOTIDE SEQUENCE [LARGE SCALE GENOMIC DNA]</scope>
    <source>
        <strain evidence="2">DSM 45899</strain>
    </source>
</reference>
<keyword evidence="2" id="KW-1185">Reference proteome</keyword>
<dbReference type="Proteomes" id="UP000198802">
    <property type="component" value="Unassembled WGS sequence"/>
</dbReference>
<evidence type="ECO:0000313" key="2">
    <source>
        <dbReference type="Proteomes" id="UP000198802"/>
    </source>
</evidence>
<sequence>MRGTRIFGAGGVKRAALLAAILTGVTGSTVLVSSGTASAGATYNGECGTGYSVIDSIGLDGGKVFLTYSPASGKNCVVAIRDSAGGSGRLAADVSLAETASVGFAPGIAGGGGGVAPGIAGGAGIAPGIAGGAAGINGDFISGSPARRSEPKYVYAPDSCITWSGSIGRSHFEATSVHCG</sequence>
<organism evidence="1 2">
    <name type="scientific">Parafrankia irregularis</name>
    <dbReference type="NCBI Taxonomy" id="795642"/>
    <lineage>
        <taxon>Bacteria</taxon>
        <taxon>Bacillati</taxon>
        <taxon>Actinomycetota</taxon>
        <taxon>Actinomycetes</taxon>
        <taxon>Frankiales</taxon>
        <taxon>Frankiaceae</taxon>
        <taxon>Parafrankia</taxon>
    </lineage>
</organism>
<name>A0A0S4QLI2_9ACTN</name>
<proteinExistence type="predicted"/>
<evidence type="ECO:0000313" key="1">
    <source>
        <dbReference type="EMBL" id="CUU56089.1"/>
    </source>
</evidence>
<dbReference type="AlphaFoldDB" id="A0A0S4QLI2"/>
<dbReference type="EMBL" id="FAOZ01000006">
    <property type="protein sequence ID" value="CUU56089.1"/>
    <property type="molecule type" value="Genomic_DNA"/>
</dbReference>
<evidence type="ECO:0008006" key="3">
    <source>
        <dbReference type="Google" id="ProtNLM"/>
    </source>
</evidence>